<accession>A0A561E8H2</accession>
<dbReference type="InterPro" id="IPR002060">
    <property type="entry name" value="Squ/phyt_synthse"/>
</dbReference>
<dbReference type="SUPFAM" id="SSF48576">
    <property type="entry name" value="Terpenoid synthases"/>
    <property type="match status" value="1"/>
</dbReference>
<dbReference type="EMBL" id="VIVQ01000001">
    <property type="protein sequence ID" value="TWE11907.1"/>
    <property type="molecule type" value="Genomic_DNA"/>
</dbReference>
<dbReference type="InterPro" id="IPR008949">
    <property type="entry name" value="Isoprenoid_synthase_dom_sf"/>
</dbReference>
<dbReference type="PROSITE" id="PS01044">
    <property type="entry name" value="SQUALEN_PHYTOEN_SYN_1"/>
    <property type="match status" value="1"/>
</dbReference>
<evidence type="ECO:0000313" key="4">
    <source>
        <dbReference type="EMBL" id="TWE11907.1"/>
    </source>
</evidence>
<keyword evidence="5" id="KW-1185">Reference proteome</keyword>
<organism evidence="4 5">
    <name type="scientific">Rudaeicoccus suwonensis</name>
    <dbReference type="NCBI Taxonomy" id="657409"/>
    <lineage>
        <taxon>Bacteria</taxon>
        <taxon>Bacillati</taxon>
        <taxon>Actinomycetota</taxon>
        <taxon>Actinomycetes</taxon>
        <taxon>Micrococcales</taxon>
        <taxon>Dermacoccaceae</taxon>
        <taxon>Rudaeicoccus</taxon>
    </lineage>
</organism>
<dbReference type="GO" id="GO:0051996">
    <property type="term" value="F:squalene synthase [NAD(P)H] activity"/>
    <property type="evidence" value="ECO:0007669"/>
    <property type="project" value="InterPro"/>
</dbReference>
<dbReference type="InterPro" id="IPR019845">
    <property type="entry name" value="Squalene/phytoene_synthase_CS"/>
</dbReference>
<dbReference type="InterPro" id="IPR044843">
    <property type="entry name" value="Trans_IPPS_bact-type"/>
</dbReference>
<dbReference type="PANTHER" id="PTHR31480">
    <property type="entry name" value="BIFUNCTIONAL LYCOPENE CYCLASE/PHYTOENE SYNTHASE"/>
    <property type="match status" value="1"/>
</dbReference>
<comment type="caution">
    <text evidence="4">The sequence shown here is derived from an EMBL/GenBank/DDBJ whole genome shotgun (WGS) entry which is preliminary data.</text>
</comment>
<feature type="region of interest" description="Disordered" evidence="3">
    <location>
        <begin position="288"/>
        <end position="307"/>
    </location>
</feature>
<protein>
    <submittedName>
        <fullName evidence="4">Phytoene synthase</fullName>
    </submittedName>
</protein>
<dbReference type="UniPathway" id="UPA00799"/>
<comment type="pathway">
    <text evidence="1">Carotenoid biosynthesis; phytoene biosynthesis.</text>
</comment>
<dbReference type="SFLD" id="SFLDS00005">
    <property type="entry name" value="Isoprenoid_Synthase_Type_I"/>
    <property type="match status" value="1"/>
</dbReference>
<sequence length="307" mass="34133">MSPDLREGYRRCAQLTRASGTTYYWGTRILPPEQRRDVHAVYALCRMADDIVDAPGATEPAKLAATEHALRGLQERFEQALDGGSAGTILDAVAHTVRSRRIGPACFDRFFAAMAADLTVREYRSYEELSGYMDGSAAVIGEMMLPILQPTSDRAFGPARDLGLAFQLTNFIRDFAEDARLGRTYLPTEELRRFDVPPGIRSVTPQWRAFAAFQIERNRALYASADAGLAYLPARSADCVLTARRLYSRILDRIEGAGYDVFTARVRVPTGAKIALSADSVIRRWMTQRRRQSPIGPADRADPTHLA</sequence>
<dbReference type="CDD" id="cd00683">
    <property type="entry name" value="Trans_IPPS_HH"/>
    <property type="match status" value="1"/>
</dbReference>
<keyword evidence="2" id="KW-0808">Transferase</keyword>
<dbReference type="Proteomes" id="UP000318297">
    <property type="component" value="Unassembled WGS sequence"/>
</dbReference>
<dbReference type="InterPro" id="IPR033904">
    <property type="entry name" value="Trans_IPPS_HH"/>
</dbReference>
<dbReference type="Pfam" id="PF00494">
    <property type="entry name" value="SQS_PSY"/>
    <property type="match status" value="1"/>
</dbReference>
<dbReference type="OrthoDB" id="9807580at2"/>
<dbReference type="PROSITE" id="PS01045">
    <property type="entry name" value="SQUALEN_PHYTOEN_SYN_2"/>
    <property type="match status" value="1"/>
</dbReference>
<evidence type="ECO:0000256" key="3">
    <source>
        <dbReference type="SAM" id="MobiDB-lite"/>
    </source>
</evidence>
<dbReference type="SFLD" id="SFLDG01212">
    <property type="entry name" value="Phytoene_synthase_like"/>
    <property type="match status" value="1"/>
</dbReference>
<name>A0A561E8H2_9MICO</name>
<evidence type="ECO:0000256" key="2">
    <source>
        <dbReference type="ARBA" id="ARBA00022679"/>
    </source>
</evidence>
<dbReference type="GO" id="GO:0004311">
    <property type="term" value="F:geranylgeranyl diphosphate synthase activity"/>
    <property type="evidence" value="ECO:0007669"/>
    <property type="project" value="InterPro"/>
</dbReference>
<proteinExistence type="predicted"/>
<evidence type="ECO:0000313" key="5">
    <source>
        <dbReference type="Proteomes" id="UP000318297"/>
    </source>
</evidence>
<dbReference type="AlphaFoldDB" id="A0A561E8H2"/>
<dbReference type="SFLD" id="SFLDG01018">
    <property type="entry name" value="Squalene/Phytoene_Synthase_Lik"/>
    <property type="match status" value="1"/>
</dbReference>
<reference evidence="4 5" key="1">
    <citation type="submission" date="2019-06" db="EMBL/GenBank/DDBJ databases">
        <title>Sequencing the genomes of 1000 actinobacteria strains.</title>
        <authorList>
            <person name="Klenk H.-P."/>
        </authorList>
    </citation>
    <scope>NUCLEOTIDE SEQUENCE [LARGE SCALE GENOMIC DNA]</scope>
    <source>
        <strain evidence="4 5">DSM 19560</strain>
    </source>
</reference>
<dbReference type="Gene3D" id="1.10.600.10">
    <property type="entry name" value="Farnesyl Diphosphate Synthase"/>
    <property type="match status" value="1"/>
</dbReference>
<dbReference type="GO" id="GO:0016117">
    <property type="term" value="P:carotenoid biosynthetic process"/>
    <property type="evidence" value="ECO:0007669"/>
    <property type="project" value="UniProtKB-ARBA"/>
</dbReference>
<gene>
    <name evidence="4" type="ORF">BKA23_0700</name>
</gene>
<evidence type="ECO:0000256" key="1">
    <source>
        <dbReference type="ARBA" id="ARBA00004684"/>
    </source>
</evidence>